<organism evidence="3 4">
    <name type="scientific">Halomonas pelophila</name>
    <dbReference type="NCBI Taxonomy" id="3151122"/>
    <lineage>
        <taxon>Bacteria</taxon>
        <taxon>Pseudomonadati</taxon>
        <taxon>Pseudomonadota</taxon>
        <taxon>Gammaproteobacteria</taxon>
        <taxon>Oceanospirillales</taxon>
        <taxon>Halomonadaceae</taxon>
        <taxon>Halomonas</taxon>
    </lineage>
</organism>
<evidence type="ECO:0000256" key="1">
    <source>
        <dbReference type="ARBA" id="ARBA00007274"/>
    </source>
</evidence>
<dbReference type="Pfam" id="PF17836">
    <property type="entry name" value="PglD_N"/>
    <property type="match status" value="1"/>
</dbReference>
<reference evidence="3 4" key="1">
    <citation type="submission" date="2024-05" db="EMBL/GenBank/DDBJ databases">
        <title>Halomonas sp. CS7 16S ribosomal RNA gene Genome sequencing and assembly.</title>
        <authorList>
            <person name="Yook S."/>
        </authorList>
    </citation>
    <scope>NUCLEOTIDE SEQUENCE [LARGE SCALE GENOMIC DNA]</scope>
    <source>
        <strain evidence="3 4">CS7</strain>
    </source>
</reference>
<dbReference type="EMBL" id="JBEGCI010000024">
    <property type="protein sequence ID" value="MEQ6890524.1"/>
    <property type="molecule type" value="Genomic_DNA"/>
</dbReference>
<name>A0ABV1N9V3_9GAMM</name>
<comment type="caution">
    <text evidence="3">The sequence shown here is derived from an EMBL/GenBank/DDBJ whole genome shotgun (WGS) entry which is preliminary data.</text>
</comment>
<protein>
    <submittedName>
        <fullName evidence="3">NeuD/PglB/VioB family sugar acetyltransferase</fullName>
    </submittedName>
</protein>
<evidence type="ECO:0000313" key="3">
    <source>
        <dbReference type="EMBL" id="MEQ6890524.1"/>
    </source>
</evidence>
<feature type="domain" description="PglD N-terminal" evidence="2">
    <location>
        <begin position="4"/>
        <end position="69"/>
    </location>
</feature>
<dbReference type="InterPro" id="IPR011004">
    <property type="entry name" value="Trimer_LpxA-like_sf"/>
</dbReference>
<dbReference type="InterPro" id="IPR050179">
    <property type="entry name" value="Trans_hexapeptide_repeat"/>
</dbReference>
<dbReference type="CDD" id="cd03360">
    <property type="entry name" value="LbH_AT_putative"/>
    <property type="match status" value="1"/>
</dbReference>
<keyword evidence="4" id="KW-1185">Reference proteome</keyword>
<dbReference type="PANTHER" id="PTHR43300:SF7">
    <property type="entry name" value="UDP-N-ACETYLBACILLOSAMINE N-ACETYLTRANSFERASE"/>
    <property type="match status" value="1"/>
</dbReference>
<dbReference type="Gene3D" id="3.40.50.20">
    <property type="match status" value="1"/>
</dbReference>
<comment type="similarity">
    <text evidence="1">Belongs to the transferase hexapeptide repeat family.</text>
</comment>
<dbReference type="InterPro" id="IPR001451">
    <property type="entry name" value="Hexapep"/>
</dbReference>
<dbReference type="InterPro" id="IPR041561">
    <property type="entry name" value="PglD_N"/>
</dbReference>
<evidence type="ECO:0000259" key="2">
    <source>
        <dbReference type="Pfam" id="PF17836"/>
    </source>
</evidence>
<sequence>MSDFIIVGGGGHARVVHCVLETLGHRVTGYTDPDPNSYAETPYLGTDVFLTEEPIPKVHDLALGIGKVKTSPGRLVLLEHLQSYGYQFPVIRAKGAIMHQGVQSGMGTVVMDGAVVVTGSRLGCACIVNTSATVDHDCLLGDNVHVATGAILCGGVSVGDNGMIGAGATLVHGVSLCSDCVIGAGATVLRDIDQPGIYAGTPARRIK</sequence>
<proteinExistence type="inferred from homology"/>
<accession>A0ABV1N9V3</accession>
<dbReference type="InterPro" id="IPR020019">
    <property type="entry name" value="AcTrfase_PglD-like"/>
</dbReference>
<dbReference type="RefSeq" id="WP_349760006.1">
    <property type="nucleotide sequence ID" value="NZ_JBEGCI010000024.1"/>
</dbReference>
<dbReference type="Pfam" id="PF14602">
    <property type="entry name" value="Hexapep_2"/>
    <property type="match status" value="1"/>
</dbReference>
<dbReference type="NCBIfam" id="TIGR03570">
    <property type="entry name" value="NeuD_NnaD"/>
    <property type="match status" value="1"/>
</dbReference>
<dbReference type="Gene3D" id="2.160.10.10">
    <property type="entry name" value="Hexapeptide repeat proteins"/>
    <property type="match status" value="1"/>
</dbReference>
<dbReference type="Proteomes" id="UP001472978">
    <property type="component" value="Unassembled WGS sequence"/>
</dbReference>
<gene>
    <name evidence="3" type="ORF">ABE957_17775</name>
</gene>
<evidence type="ECO:0000313" key="4">
    <source>
        <dbReference type="Proteomes" id="UP001472978"/>
    </source>
</evidence>
<dbReference type="PANTHER" id="PTHR43300">
    <property type="entry name" value="ACETYLTRANSFERASE"/>
    <property type="match status" value="1"/>
</dbReference>
<dbReference type="SUPFAM" id="SSF51161">
    <property type="entry name" value="Trimeric LpxA-like enzymes"/>
    <property type="match status" value="1"/>
</dbReference>